<evidence type="ECO:0000256" key="2">
    <source>
        <dbReference type="ARBA" id="ARBA00022777"/>
    </source>
</evidence>
<keyword evidence="4 6" id="KW-0520">NAD</keyword>
<feature type="active site" description="Proton acceptor" evidence="6">
    <location>
        <position position="67"/>
    </location>
</feature>
<dbReference type="HAMAP" id="MF_00361">
    <property type="entry name" value="NAD_kinase"/>
    <property type="match status" value="1"/>
</dbReference>
<keyword evidence="6" id="KW-0547">Nucleotide-binding</keyword>
<dbReference type="InterPro" id="IPR002504">
    <property type="entry name" value="NADK"/>
</dbReference>
<dbReference type="Pfam" id="PF20143">
    <property type="entry name" value="NAD_kinase_C"/>
    <property type="match status" value="1"/>
</dbReference>
<feature type="binding site" evidence="6">
    <location>
        <position position="173"/>
    </location>
    <ligand>
        <name>NAD(+)</name>
        <dbReference type="ChEBI" id="CHEBI:57540"/>
    </ligand>
</feature>
<evidence type="ECO:0000256" key="6">
    <source>
        <dbReference type="HAMAP-Rule" id="MF_00361"/>
    </source>
</evidence>
<keyword evidence="2 6" id="KW-0418">Kinase</keyword>
<dbReference type="PANTHER" id="PTHR20275:SF0">
    <property type="entry name" value="NAD KINASE"/>
    <property type="match status" value="1"/>
</dbReference>
<comment type="caution">
    <text evidence="7">The sequence shown here is derived from an EMBL/GenBank/DDBJ whole genome shotgun (WGS) entry which is preliminary data.</text>
</comment>
<comment type="catalytic activity">
    <reaction evidence="5 6">
        <text>NAD(+) + ATP = ADP + NADP(+) + H(+)</text>
        <dbReference type="Rhea" id="RHEA:18629"/>
        <dbReference type="ChEBI" id="CHEBI:15378"/>
        <dbReference type="ChEBI" id="CHEBI:30616"/>
        <dbReference type="ChEBI" id="CHEBI:57540"/>
        <dbReference type="ChEBI" id="CHEBI:58349"/>
        <dbReference type="ChEBI" id="CHEBI:456216"/>
        <dbReference type="EC" id="2.7.1.23"/>
    </reaction>
</comment>
<dbReference type="GO" id="GO:0051287">
    <property type="term" value="F:NAD binding"/>
    <property type="evidence" value="ECO:0007669"/>
    <property type="project" value="UniProtKB-ARBA"/>
</dbReference>
<evidence type="ECO:0000313" key="7">
    <source>
        <dbReference type="EMBL" id="RZD19175.1"/>
    </source>
</evidence>
<protein>
    <recommendedName>
        <fullName evidence="6">NAD kinase</fullName>
        <ecNumber evidence="6">2.7.1.23</ecNumber>
    </recommendedName>
    <alternativeName>
        <fullName evidence="6">ATP-dependent NAD kinase</fullName>
    </alternativeName>
</protein>
<dbReference type="GO" id="GO:0006741">
    <property type="term" value="P:NADP+ biosynthetic process"/>
    <property type="evidence" value="ECO:0007669"/>
    <property type="project" value="UniProtKB-UniRule"/>
</dbReference>
<sequence>MLSKEFNKNVKKVLISYKKDAQEAYNAAVYISNIFENRNIKTVVRPSMDIAAADLIGTNLIVVLGGDGTLLITFGKVFSLEVPVIGIDFGKLGFLVEITDNDKVKAIENFFEGTLEFSERITLDITVMKSGGIAMNFVALNEVVIAREQSIHAKIINIRVDINDIWLNDYRLDGLIVSTPTGSTAYSLAAGGPIVFPDLEAIIITPICPHMLSNRPVIINSNEVLKVTFTPQDSRLFISVDGRDGIRLEDGDEVIVKKRPVKFYLAESVSMSYWDILRTKLKW</sequence>
<evidence type="ECO:0000256" key="4">
    <source>
        <dbReference type="ARBA" id="ARBA00023027"/>
    </source>
</evidence>
<proteinExistence type="inferred from homology"/>
<keyword evidence="3 6" id="KW-0521">NADP</keyword>
<keyword evidence="6" id="KW-0067">ATP-binding</keyword>
<dbReference type="GO" id="GO:0005524">
    <property type="term" value="F:ATP binding"/>
    <property type="evidence" value="ECO:0007669"/>
    <property type="project" value="UniProtKB-KW"/>
</dbReference>
<name>A0A519BPI2_9DELT</name>
<gene>
    <name evidence="6" type="primary">nadK</name>
    <name evidence="7" type="ORF">EVG15_01690</name>
</gene>
<comment type="cofactor">
    <cofactor evidence="6">
        <name>a divalent metal cation</name>
        <dbReference type="ChEBI" id="CHEBI:60240"/>
    </cofactor>
</comment>
<dbReference type="SUPFAM" id="SSF111331">
    <property type="entry name" value="NAD kinase/diacylglycerol kinase-like"/>
    <property type="match status" value="1"/>
</dbReference>
<dbReference type="InterPro" id="IPR016064">
    <property type="entry name" value="NAD/diacylglycerol_kinase_sf"/>
</dbReference>
<dbReference type="InterPro" id="IPR017437">
    <property type="entry name" value="ATP-NAD_kinase_PpnK-typ_C"/>
</dbReference>
<dbReference type="Proteomes" id="UP000319296">
    <property type="component" value="Unassembled WGS sequence"/>
</dbReference>
<feature type="binding site" evidence="6">
    <location>
        <begin position="67"/>
        <end position="68"/>
    </location>
    <ligand>
        <name>NAD(+)</name>
        <dbReference type="ChEBI" id="CHEBI:57540"/>
    </ligand>
</feature>
<comment type="function">
    <text evidence="6">Involved in the regulation of the intracellular balance of NAD and NADP, and is a key enzyme in the biosynthesis of NADP. Catalyzes specifically the phosphorylation on 2'-hydroxyl of the adenosine moiety of NAD to yield NADP.</text>
</comment>
<feature type="binding site" evidence="6">
    <location>
        <position position="171"/>
    </location>
    <ligand>
        <name>NAD(+)</name>
        <dbReference type="ChEBI" id="CHEBI:57540"/>
    </ligand>
</feature>
<evidence type="ECO:0000256" key="3">
    <source>
        <dbReference type="ARBA" id="ARBA00022857"/>
    </source>
</evidence>
<dbReference type="GO" id="GO:0003951">
    <property type="term" value="F:NAD+ kinase activity"/>
    <property type="evidence" value="ECO:0007669"/>
    <property type="project" value="UniProtKB-UniRule"/>
</dbReference>
<dbReference type="AlphaFoldDB" id="A0A519BPI2"/>
<dbReference type="Gene3D" id="3.40.50.10330">
    <property type="entry name" value="Probable inorganic polyphosphate/atp-NAD kinase, domain 1"/>
    <property type="match status" value="1"/>
</dbReference>
<reference evidence="7 8" key="1">
    <citation type="journal article" date="2019" name="ISME J.">
        <title>Insights into ecological role of a new deltaproteobacterial order Candidatus Acidulodesulfobacterales by metagenomics and metatranscriptomics.</title>
        <authorList>
            <person name="Tan S."/>
            <person name="Liu J."/>
            <person name="Fang Y."/>
            <person name="Hedlund B.P."/>
            <person name="Lian Z.H."/>
            <person name="Huang L.Y."/>
            <person name="Li J.T."/>
            <person name="Huang L.N."/>
            <person name="Li W.J."/>
            <person name="Jiang H.C."/>
            <person name="Dong H.L."/>
            <person name="Shu W.S."/>
        </authorList>
    </citation>
    <scope>NUCLEOTIDE SEQUENCE [LARGE SCALE GENOMIC DNA]</scope>
    <source>
        <strain evidence="7">AP1</strain>
    </source>
</reference>
<dbReference type="Gene3D" id="2.60.200.30">
    <property type="entry name" value="Probable inorganic polyphosphate/atp-NAD kinase, domain 2"/>
    <property type="match status" value="1"/>
</dbReference>
<comment type="subcellular location">
    <subcellularLocation>
        <location evidence="6">Cytoplasm</location>
    </subcellularLocation>
</comment>
<dbReference type="GO" id="GO:0005737">
    <property type="term" value="C:cytoplasm"/>
    <property type="evidence" value="ECO:0007669"/>
    <property type="project" value="UniProtKB-SubCell"/>
</dbReference>
<dbReference type="PANTHER" id="PTHR20275">
    <property type="entry name" value="NAD KINASE"/>
    <property type="match status" value="1"/>
</dbReference>
<dbReference type="GO" id="GO:0046872">
    <property type="term" value="F:metal ion binding"/>
    <property type="evidence" value="ECO:0007669"/>
    <property type="project" value="UniProtKB-UniRule"/>
</dbReference>
<dbReference type="GO" id="GO:0019674">
    <property type="term" value="P:NAD+ metabolic process"/>
    <property type="evidence" value="ECO:0007669"/>
    <property type="project" value="InterPro"/>
</dbReference>
<evidence type="ECO:0000256" key="5">
    <source>
        <dbReference type="ARBA" id="ARBA00047925"/>
    </source>
</evidence>
<dbReference type="Pfam" id="PF01513">
    <property type="entry name" value="NAD_kinase"/>
    <property type="match status" value="1"/>
</dbReference>
<keyword evidence="6" id="KW-0963">Cytoplasm</keyword>
<evidence type="ECO:0000313" key="8">
    <source>
        <dbReference type="Proteomes" id="UP000319296"/>
    </source>
</evidence>
<organism evidence="7 8">
    <name type="scientific">Candidatus Acididesulfobacter diazotrophicus</name>
    <dbReference type="NCBI Taxonomy" id="2597226"/>
    <lineage>
        <taxon>Bacteria</taxon>
        <taxon>Deltaproteobacteria</taxon>
        <taxon>Candidatus Acidulodesulfobacterales</taxon>
        <taxon>Candidatus Acididesulfobacter</taxon>
    </lineage>
</organism>
<feature type="binding site" evidence="6">
    <location>
        <position position="154"/>
    </location>
    <ligand>
        <name>NAD(+)</name>
        <dbReference type="ChEBI" id="CHEBI:57540"/>
    </ligand>
</feature>
<comment type="similarity">
    <text evidence="6">Belongs to the NAD kinase family.</text>
</comment>
<dbReference type="EMBL" id="SGBB01000002">
    <property type="protein sequence ID" value="RZD19175.1"/>
    <property type="molecule type" value="Genomic_DNA"/>
</dbReference>
<dbReference type="InterPro" id="IPR017438">
    <property type="entry name" value="ATP-NAD_kinase_N"/>
</dbReference>
<accession>A0A519BPI2</accession>
<keyword evidence="1 6" id="KW-0808">Transferase</keyword>
<feature type="binding site" evidence="6">
    <location>
        <begin position="141"/>
        <end position="142"/>
    </location>
    <ligand>
        <name>NAD(+)</name>
        <dbReference type="ChEBI" id="CHEBI:57540"/>
    </ligand>
</feature>
<dbReference type="EC" id="2.7.1.23" evidence="6"/>
<evidence type="ECO:0000256" key="1">
    <source>
        <dbReference type="ARBA" id="ARBA00022679"/>
    </source>
</evidence>
<comment type="caution">
    <text evidence="6">Lacks conserved residue(s) required for the propagation of feature annotation.</text>
</comment>